<dbReference type="EMBL" id="JASCZI010120831">
    <property type="protein sequence ID" value="MED6154924.1"/>
    <property type="molecule type" value="Genomic_DNA"/>
</dbReference>
<feature type="compositionally biased region" description="Polar residues" evidence="1">
    <location>
        <begin position="80"/>
        <end position="92"/>
    </location>
</feature>
<dbReference type="Proteomes" id="UP001341840">
    <property type="component" value="Unassembled WGS sequence"/>
</dbReference>
<evidence type="ECO:0000256" key="1">
    <source>
        <dbReference type="SAM" id="MobiDB-lite"/>
    </source>
</evidence>
<name>A0ABU6U222_9FABA</name>
<keyword evidence="3" id="KW-1185">Reference proteome</keyword>
<comment type="caution">
    <text evidence="2">The sequence shown here is derived from an EMBL/GenBank/DDBJ whole genome shotgun (WGS) entry which is preliminary data.</text>
</comment>
<sequence>MPSTVKASLQTRTTSLRCGLRIGLDDLTHPNGPIVADKVDEILGTGVESEMHEDTEEINALLYSDSDGYSTGNDDDDEVTSTGHSPSTMATHDNQEKFRGIEEVASSTGRTKKRKLSNGYHDDLQFVGTANSLNLKNKSLAMEEDDAESRCSNCYNGRSEEMESLSANKKMRK</sequence>
<organism evidence="2 3">
    <name type="scientific">Stylosanthes scabra</name>
    <dbReference type="NCBI Taxonomy" id="79078"/>
    <lineage>
        <taxon>Eukaryota</taxon>
        <taxon>Viridiplantae</taxon>
        <taxon>Streptophyta</taxon>
        <taxon>Embryophyta</taxon>
        <taxon>Tracheophyta</taxon>
        <taxon>Spermatophyta</taxon>
        <taxon>Magnoliopsida</taxon>
        <taxon>eudicotyledons</taxon>
        <taxon>Gunneridae</taxon>
        <taxon>Pentapetalae</taxon>
        <taxon>rosids</taxon>
        <taxon>fabids</taxon>
        <taxon>Fabales</taxon>
        <taxon>Fabaceae</taxon>
        <taxon>Papilionoideae</taxon>
        <taxon>50 kb inversion clade</taxon>
        <taxon>dalbergioids sensu lato</taxon>
        <taxon>Dalbergieae</taxon>
        <taxon>Pterocarpus clade</taxon>
        <taxon>Stylosanthes</taxon>
    </lineage>
</organism>
<accession>A0ABU6U222</accession>
<reference evidence="2 3" key="1">
    <citation type="journal article" date="2023" name="Plants (Basel)">
        <title>Bridging the Gap: Combining Genomics and Transcriptomics Approaches to Understand Stylosanthes scabra, an Orphan Legume from the Brazilian Caatinga.</title>
        <authorList>
            <person name="Ferreira-Neto J.R.C."/>
            <person name="da Silva M.D."/>
            <person name="Binneck E."/>
            <person name="de Melo N.F."/>
            <person name="da Silva R.H."/>
            <person name="de Melo A.L.T.M."/>
            <person name="Pandolfi V."/>
            <person name="Bustamante F.O."/>
            <person name="Brasileiro-Vidal A.C."/>
            <person name="Benko-Iseppon A.M."/>
        </authorList>
    </citation>
    <scope>NUCLEOTIDE SEQUENCE [LARGE SCALE GENOMIC DNA]</scope>
    <source>
        <tissue evidence="2">Leaves</tissue>
    </source>
</reference>
<proteinExistence type="predicted"/>
<dbReference type="InterPro" id="IPR037546">
    <property type="entry name" value="SAC51-like"/>
</dbReference>
<evidence type="ECO:0000313" key="3">
    <source>
        <dbReference type="Proteomes" id="UP001341840"/>
    </source>
</evidence>
<dbReference type="PANTHER" id="PTHR36066:SF2">
    <property type="entry name" value="TRANSCRIPTION FACTOR BHLH145"/>
    <property type="match status" value="1"/>
</dbReference>
<evidence type="ECO:0000313" key="2">
    <source>
        <dbReference type="EMBL" id="MED6154924.1"/>
    </source>
</evidence>
<dbReference type="PANTHER" id="PTHR36066">
    <property type="entry name" value="TRANSCRIPTION FACTOR BHLH145"/>
    <property type="match status" value="1"/>
</dbReference>
<feature type="region of interest" description="Disordered" evidence="1">
    <location>
        <begin position="141"/>
        <end position="173"/>
    </location>
</feature>
<gene>
    <name evidence="2" type="ORF">PIB30_001065</name>
</gene>
<feature type="region of interest" description="Disordered" evidence="1">
    <location>
        <begin position="64"/>
        <end position="96"/>
    </location>
</feature>
<protein>
    <submittedName>
        <fullName evidence="2">Uncharacterized protein</fullName>
    </submittedName>
</protein>